<dbReference type="AlphaFoldDB" id="V9DT63"/>
<dbReference type="GeneID" id="19980459"/>
<dbReference type="GO" id="GO:0005634">
    <property type="term" value="C:nucleus"/>
    <property type="evidence" value="ECO:0007669"/>
    <property type="project" value="TreeGrafter"/>
</dbReference>
<dbReference type="Pfam" id="PF02776">
    <property type="entry name" value="TPP_enzyme_N"/>
    <property type="match status" value="1"/>
</dbReference>
<dbReference type="GO" id="GO:0000949">
    <property type="term" value="P:aromatic amino acid family catabolic process to alcohol via Ehrlich pathway"/>
    <property type="evidence" value="ECO:0007669"/>
    <property type="project" value="TreeGrafter"/>
</dbReference>
<dbReference type="InterPro" id="IPR029061">
    <property type="entry name" value="THDP-binding"/>
</dbReference>
<dbReference type="GO" id="GO:0046872">
    <property type="term" value="F:metal ion binding"/>
    <property type="evidence" value="ECO:0007669"/>
    <property type="project" value="UniProtKB-KW"/>
</dbReference>
<dbReference type="HOGENOM" id="CLU_122598_1_0_1"/>
<accession>V9DT63</accession>
<evidence type="ECO:0000256" key="6">
    <source>
        <dbReference type="ARBA" id="ARBA00023052"/>
    </source>
</evidence>
<evidence type="ECO:0000256" key="3">
    <source>
        <dbReference type="ARBA" id="ARBA00022723"/>
    </source>
</evidence>
<dbReference type="GO" id="GO:0030976">
    <property type="term" value="F:thiamine pyrophosphate binding"/>
    <property type="evidence" value="ECO:0007669"/>
    <property type="project" value="InterPro"/>
</dbReference>
<comment type="cofactor">
    <cofactor evidence="1">
        <name>thiamine diphosphate</name>
        <dbReference type="ChEBI" id="CHEBI:58937"/>
    </cofactor>
</comment>
<keyword evidence="6" id="KW-0786">Thiamine pyrophosphate</keyword>
<reference evidence="9" key="1">
    <citation type="submission" date="2013-03" db="EMBL/GenBank/DDBJ databases">
        <title>The Genome Sequence of Cladophialophora carrionii CBS 160.54.</title>
        <authorList>
            <consortium name="The Broad Institute Genomics Platform"/>
            <person name="Cuomo C."/>
            <person name="de Hoog S."/>
            <person name="Gorbushina A."/>
            <person name="Walker B."/>
            <person name="Young S.K."/>
            <person name="Zeng Q."/>
            <person name="Gargeya S."/>
            <person name="Fitzgerald M."/>
            <person name="Haas B."/>
            <person name="Abouelleil A."/>
            <person name="Allen A.W."/>
            <person name="Alvarado L."/>
            <person name="Arachchi H.M."/>
            <person name="Berlin A.M."/>
            <person name="Chapman S.B."/>
            <person name="Gainer-Dewar J."/>
            <person name="Goldberg J."/>
            <person name="Griggs A."/>
            <person name="Gujja S."/>
            <person name="Hansen M."/>
            <person name="Howarth C."/>
            <person name="Imamovic A."/>
            <person name="Ireland A."/>
            <person name="Larimer J."/>
            <person name="McCowan C."/>
            <person name="Murphy C."/>
            <person name="Pearson M."/>
            <person name="Poon T.W."/>
            <person name="Priest M."/>
            <person name="Roberts A."/>
            <person name="Saif S."/>
            <person name="Shea T."/>
            <person name="Sisk P."/>
            <person name="Sykes S."/>
            <person name="Wortman J."/>
            <person name="Nusbaum C."/>
            <person name="Birren B."/>
        </authorList>
    </citation>
    <scope>NUCLEOTIDE SEQUENCE [LARGE SCALE GENOMIC DNA]</scope>
    <source>
        <strain evidence="9">CBS 160.54</strain>
    </source>
</reference>
<keyword evidence="4" id="KW-0210">Decarboxylase</keyword>
<evidence type="ECO:0000256" key="5">
    <source>
        <dbReference type="ARBA" id="ARBA00022842"/>
    </source>
</evidence>
<dbReference type="GO" id="GO:0005829">
    <property type="term" value="C:cytosol"/>
    <property type="evidence" value="ECO:0007669"/>
    <property type="project" value="TreeGrafter"/>
</dbReference>
<organism evidence="9">
    <name type="scientific">Cladophialophora carrionii CBS 160.54</name>
    <dbReference type="NCBI Taxonomy" id="1279043"/>
    <lineage>
        <taxon>Eukaryota</taxon>
        <taxon>Fungi</taxon>
        <taxon>Dikarya</taxon>
        <taxon>Ascomycota</taxon>
        <taxon>Pezizomycotina</taxon>
        <taxon>Eurotiomycetes</taxon>
        <taxon>Chaetothyriomycetidae</taxon>
        <taxon>Chaetothyriales</taxon>
        <taxon>Herpotrichiellaceae</taxon>
        <taxon>Cladophialophora</taxon>
    </lineage>
</organism>
<comment type="similarity">
    <text evidence="2">Belongs to the TPP enzyme family.</text>
</comment>
<dbReference type="Proteomes" id="UP000030678">
    <property type="component" value="Unassembled WGS sequence"/>
</dbReference>
<keyword evidence="9" id="KW-0670">Pyruvate</keyword>
<dbReference type="PANTHER" id="PTHR43452:SF30">
    <property type="entry name" value="PYRUVATE DECARBOXYLASE ISOZYME 1-RELATED"/>
    <property type="match status" value="1"/>
</dbReference>
<keyword evidence="5" id="KW-0460">Magnesium</keyword>
<gene>
    <name evidence="9" type="ORF">G647_01966</name>
</gene>
<dbReference type="VEuPathDB" id="FungiDB:G647_01966"/>
<dbReference type="PANTHER" id="PTHR43452">
    <property type="entry name" value="PYRUVATE DECARBOXYLASE"/>
    <property type="match status" value="1"/>
</dbReference>
<evidence type="ECO:0000259" key="8">
    <source>
        <dbReference type="Pfam" id="PF02776"/>
    </source>
</evidence>
<proteinExistence type="inferred from homology"/>
<dbReference type="Gene3D" id="3.40.50.970">
    <property type="match status" value="1"/>
</dbReference>
<dbReference type="GO" id="GO:0004737">
    <property type="term" value="F:pyruvate decarboxylase activity"/>
    <property type="evidence" value="ECO:0007669"/>
    <property type="project" value="TreeGrafter"/>
</dbReference>
<dbReference type="InterPro" id="IPR012110">
    <property type="entry name" value="PDC/IPDC-like"/>
</dbReference>
<evidence type="ECO:0000256" key="7">
    <source>
        <dbReference type="ARBA" id="ARBA00023239"/>
    </source>
</evidence>
<evidence type="ECO:0000256" key="1">
    <source>
        <dbReference type="ARBA" id="ARBA00001964"/>
    </source>
</evidence>
<keyword evidence="3" id="KW-0479">Metal-binding</keyword>
<protein>
    <submittedName>
        <fullName evidence="9">Pyruvate decarboxylase</fullName>
    </submittedName>
</protein>
<name>V9DT63_9EURO</name>
<dbReference type="RefSeq" id="XP_008723587.1">
    <property type="nucleotide sequence ID" value="XM_008725365.1"/>
</dbReference>
<evidence type="ECO:0000313" key="9">
    <source>
        <dbReference type="EMBL" id="ETI29513.1"/>
    </source>
</evidence>
<sequence length="105" mass="11243">MAANEDIRTSELVEPVDVAVYLFTRLKQMGIDSIHGLPGDFNLVALDYMEGCGLEWVGNCNELNAGYAADGYARIKGISAVITTFGVGELSLPNAIAGRQEFALC</sequence>
<dbReference type="InterPro" id="IPR012001">
    <property type="entry name" value="Thiamin_PyroP_enz_TPP-bd_dom"/>
</dbReference>
<evidence type="ECO:0000256" key="2">
    <source>
        <dbReference type="ARBA" id="ARBA00007812"/>
    </source>
</evidence>
<evidence type="ECO:0000256" key="4">
    <source>
        <dbReference type="ARBA" id="ARBA00022793"/>
    </source>
</evidence>
<dbReference type="SUPFAM" id="SSF52518">
    <property type="entry name" value="Thiamin diphosphate-binding fold (THDP-binding)"/>
    <property type="match status" value="1"/>
</dbReference>
<feature type="domain" description="Thiamine pyrophosphate enzyme N-terminal TPP-binding" evidence="8">
    <location>
        <begin position="18"/>
        <end position="99"/>
    </location>
</feature>
<keyword evidence="7" id="KW-0456">Lyase</keyword>
<dbReference type="EMBL" id="KB822697">
    <property type="protein sequence ID" value="ETI29513.1"/>
    <property type="molecule type" value="Genomic_DNA"/>
</dbReference>